<sequence length="233" mass="26416">MCHARLQRHAAAQLCRCELMHTVRRQFDIRAGTGAYHAEFQFSLQQCDFTCSHDFSIVPSYLERKLQAIGVRTYASIHTYGAYCTPYRTLRWPRWAHNTNLQNGLLPSALYRSLCSLYSALTPSWQNQVPILVFTLFLLSQSTGAPAPRPSTLRASTDLSAAFFAAQICSDSGHNSPALQRLLPLHWIRTLRVRSSFSLITKLYRGFADRRPPLPPPVVVDLLNLAQLKQFSH</sequence>
<protein>
    <submittedName>
        <fullName evidence="1">Uncharacterized protein</fullName>
    </submittedName>
</protein>
<organism evidence="1 2">
    <name type="scientific">Paraphaeosphaeria minitans</name>
    <dbReference type="NCBI Taxonomy" id="565426"/>
    <lineage>
        <taxon>Eukaryota</taxon>
        <taxon>Fungi</taxon>
        <taxon>Dikarya</taxon>
        <taxon>Ascomycota</taxon>
        <taxon>Pezizomycotina</taxon>
        <taxon>Dothideomycetes</taxon>
        <taxon>Pleosporomycetidae</taxon>
        <taxon>Pleosporales</taxon>
        <taxon>Massarineae</taxon>
        <taxon>Didymosphaeriaceae</taxon>
        <taxon>Paraphaeosphaeria</taxon>
    </lineage>
</organism>
<proteinExistence type="predicted"/>
<accession>A0A9P6KTK5</accession>
<reference evidence="1" key="1">
    <citation type="journal article" date="2020" name="Mol. Plant Microbe Interact.">
        <title>Genome Sequence of the Biocontrol Agent Coniothyrium minitans strain Conio (IMI 134523).</title>
        <authorList>
            <person name="Patel D."/>
            <person name="Shittu T.A."/>
            <person name="Baroncelli R."/>
            <person name="Muthumeenakshi S."/>
            <person name="Osborne T.H."/>
            <person name="Janganan T.K."/>
            <person name="Sreenivasaprasad S."/>
        </authorList>
    </citation>
    <scope>NUCLEOTIDE SEQUENCE</scope>
    <source>
        <strain evidence="1">Conio</strain>
    </source>
</reference>
<evidence type="ECO:0000313" key="2">
    <source>
        <dbReference type="Proteomes" id="UP000756921"/>
    </source>
</evidence>
<name>A0A9P6KTK5_9PLEO</name>
<gene>
    <name evidence="1" type="ORF">PMIN01_03653</name>
</gene>
<comment type="caution">
    <text evidence="1">The sequence shown here is derived from an EMBL/GenBank/DDBJ whole genome shotgun (WGS) entry which is preliminary data.</text>
</comment>
<dbReference type="AlphaFoldDB" id="A0A9P6KTK5"/>
<evidence type="ECO:0000313" key="1">
    <source>
        <dbReference type="EMBL" id="KAF9738370.1"/>
    </source>
</evidence>
<dbReference type="Proteomes" id="UP000756921">
    <property type="component" value="Unassembled WGS sequence"/>
</dbReference>
<dbReference type="EMBL" id="WJXW01000003">
    <property type="protein sequence ID" value="KAF9738370.1"/>
    <property type="molecule type" value="Genomic_DNA"/>
</dbReference>
<keyword evidence="2" id="KW-1185">Reference proteome</keyword>